<dbReference type="CDD" id="cd07043">
    <property type="entry name" value="STAS_anti-anti-sigma_factors"/>
    <property type="match status" value="1"/>
</dbReference>
<sequence length="69" mass="7187">MIDLAGVTFCDSSGLDALLGARIETGRQGLTLDLARPAHAVARLLEITGADKVFPIDPGIPFVPKTRAG</sequence>
<reference evidence="2 3" key="1">
    <citation type="submission" date="2022-10" db="EMBL/GenBank/DDBJ databases">
        <title>The complete genomes of actinobacterial strains from the NBC collection.</title>
        <authorList>
            <person name="Joergensen T.S."/>
            <person name="Alvarez Arevalo M."/>
            <person name="Sterndorff E.B."/>
            <person name="Faurdal D."/>
            <person name="Vuksanovic O."/>
            <person name="Mourched A.-S."/>
            <person name="Charusanti P."/>
            <person name="Shaw S."/>
            <person name="Blin K."/>
            <person name="Weber T."/>
        </authorList>
    </citation>
    <scope>NUCLEOTIDE SEQUENCE [LARGE SCALE GENOMIC DNA]</scope>
    <source>
        <strain evidence="2 3">NBC_01247</strain>
    </source>
</reference>
<evidence type="ECO:0000313" key="3">
    <source>
        <dbReference type="Proteomes" id="UP001432014"/>
    </source>
</evidence>
<dbReference type="EMBL" id="CP108482">
    <property type="protein sequence ID" value="WUS60887.1"/>
    <property type="molecule type" value="Genomic_DNA"/>
</dbReference>
<protein>
    <submittedName>
        <fullName evidence="2">STAS domain-containing protein</fullName>
    </submittedName>
</protein>
<evidence type="ECO:0000313" key="2">
    <source>
        <dbReference type="EMBL" id="WUS60887.1"/>
    </source>
</evidence>
<dbReference type="Pfam" id="PF01740">
    <property type="entry name" value="STAS"/>
    <property type="match status" value="1"/>
</dbReference>
<dbReference type="InterPro" id="IPR036513">
    <property type="entry name" value="STAS_dom_sf"/>
</dbReference>
<dbReference type="PANTHER" id="PTHR33495:SF2">
    <property type="entry name" value="ANTI-SIGMA FACTOR ANTAGONIST TM_1081-RELATED"/>
    <property type="match status" value="1"/>
</dbReference>
<keyword evidence="3" id="KW-1185">Reference proteome</keyword>
<dbReference type="InterPro" id="IPR002645">
    <property type="entry name" value="STAS_dom"/>
</dbReference>
<dbReference type="Gene3D" id="3.30.750.24">
    <property type="entry name" value="STAS domain"/>
    <property type="match status" value="1"/>
</dbReference>
<proteinExistence type="predicted"/>
<evidence type="ECO:0000259" key="1">
    <source>
        <dbReference type="PROSITE" id="PS50801"/>
    </source>
</evidence>
<dbReference type="PANTHER" id="PTHR33495">
    <property type="entry name" value="ANTI-SIGMA FACTOR ANTAGONIST TM_1081-RELATED-RELATED"/>
    <property type="match status" value="1"/>
</dbReference>
<feature type="domain" description="STAS" evidence="1">
    <location>
        <begin position="1"/>
        <end position="69"/>
    </location>
</feature>
<organism evidence="2 3">
    <name type="scientific">Kitasatospora herbaricolor</name>
    <dbReference type="NCBI Taxonomy" id="68217"/>
    <lineage>
        <taxon>Bacteria</taxon>
        <taxon>Bacillati</taxon>
        <taxon>Actinomycetota</taxon>
        <taxon>Actinomycetes</taxon>
        <taxon>Kitasatosporales</taxon>
        <taxon>Streptomycetaceae</taxon>
        <taxon>Kitasatospora</taxon>
    </lineage>
</organism>
<dbReference type="SUPFAM" id="SSF52091">
    <property type="entry name" value="SpoIIaa-like"/>
    <property type="match status" value="1"/>
</dbReference>
<gene>
    <name evidence="2" type="ORF">OG469_38585</name>
</gene>
<accession>A0ABZ1WJ29</accession>
<name>A0ABZ1WJ29_9ACTN</name>
<dbReference type="PROSITE" id="PS50801">
    <property type="entry name" value="STAS"/>
    <property type="match status" value="1"/>
</dbReference>
<dbReference type="Proteomes" id="UP001432014">
    <property type="component" value="Chromosome"/>
</dbReference>
<dbReference type="RefSeq" id="WP_329493011.1">
    <property type="nucleotide sequence ID" value="NZ_CP108460.1"/>
</dbReference>